<name>A0ABV5NG10_9ACTN</name>
<reference evidence="3 4" key="1">
    <citation type="submission" date="2024-09" db="EMBL/GenBank/DDBJ databases">
        <authorList>
            <person name="Sun Q."/>
            <person name="Mori K."/>
        </authorList>
    </citation>
    <scope>NUCLEOTIDE SEQUENCE [LARGE SCALE GENOMIC DNA]</scope>
    <source>
        <strain evidence="3 4">JCM 3324</strain>
    </source>
</reference>
<evidence type="ECO:0000313" key="3">
    <source>
        <dbReference type="EMBL" id="MFB9469204.1"/>
    </source>
</evidence>
<comment type="caution">
    <text evidence="3">The sequence shown here is derived from an EMBL/GenBank/DDBJ whole genome shotgun (WGS) entry which is preliminary data.</text>
</comment>
<dbReference type="Gene3D" id="3.30.2130.10">
    <property type="entry name" value="VC0802-like"/>
    <property type="match status" value="1"/>
</dbReference>
<dbReference type="InterPro" id="IPR045865">
    <property type="entry name" value="ACT-like_dom_sf"/>
</dbReference>
<organism evidence="3 4">
    <name type="scientific">Nonomuraea salmonea</name>
    <dbReference type="NCBI Taxonomy" id="46181"/>
    <lineage>
        <taxon>Bacteria</taxon>
        <taxon>Bacillati</taxon>
        <taxon>Actinomycetota</taxon>
        <taxon>Actinomycetes</taxon>
        <taxon>Streptosporangiales</taxon>
        <taxon>Streptosporangiaceae</taxon>
        <taxon>Nonomuraea</taxon>
    </lineage>
</organism>
<feature type="region of interest" description="Disordered" evidence="1">
    <location>
        <begin position="115"/>
        <end position="135"/>
    </location>
</feature>
<feature type="compositionally biased region" description="Basic and acidic residues" evidence="1">
    <location>
        <begin position="115"/>
        <end position="124"/>
    </location>
</feature>
<keyword evidence="4" id="KW-1185">Reference proteome</keyword>
<gene>
    <name evidence="3" type="ORF">ACFFR3_06785</name>
</gene>
<dbReference type="SUPFAM" id="SSF55021">
    <property type="entry name" value="ACT-like"/>
    <property type="match status" value="1"/>
</dbReference>
<accession>A0ABV5NG10</accession>
<protein>
    <submittedName>
        <fullName evidence="3">ACT domain-containing protein</fullName>
    </submittedName>
</protein>
<feature type="domain" description="CASTOR ACT" evidence="2">
    <location>
        <begin position="52"/>
        <end position="115"/>
    </location>
</feature>
<dbReference type="InterPro" id="IPR027795">
    <property type="entry name" value="CASTOR_ACT_dom"/>
</dbReference>
<sequence>MSSFTTQHLRIVSPEFAIEQLPHTASPEDDWIVLVRAPEGLTVVRAVRPLESGERWIGFYSGASAHDLDVPGMLVAIIKPLAEAEIPVFVASTSDADLVLVPLERQLQAVTALEEAGHQVHSGDGEAGEPFRSPH</sequence>
<dbReference type="RefSeq" id="WP_345405224.1">
    <property type="nucleotide sequence ID" value="NZ_BAAAXS010000001.1"/>
</dbReference>
<evidence type="ECO:0000256" key="1">
    <source>
        <dbReference type="SAM" id="MobiDB-lite"/>
    </source>
</evidence>
<proteinExistence type="predicted"/>
<evidence type="ECO:0000313" key="4">
    <source>
        <dbReference type="Proteomes" id="UP001589568"/>
    </source>
</evidence>
<evidence type="ECO:0000259" key="2">
    <source>
        <dbReference type="Pfam" id="PF13840"/>
    </source>
</evidence>
<dbReference type="Proteomes" id="UP001589568">
    <property type="component" value="Unassembled WGS sequence"/>
</dbReference>
<dbReference type="Pfam" id="PF13840">
    <property type="entry name" value="ACT_7"/>
    <property type="match status" value="1"/>
</dbReference>
<dbReference type="EMBL" id="JBHMCF010000007">
    <property type="protein sequence ID" value="MFB9469204.1"/>
    <property type="molecule type" value="Genomic_DNA"/>
</dbReference>